<feature type="region of interest" description="Disordered" evidence="1">
    <location>
        <begin position="205"/>
        <end position="236"/>
    </location>
</feature>
<dbReference type="EMBL" id="BNCP01000028">
    <property type="protein sequence ID" value="GIL83939.1"/>
    <property type="molecule type" value="Genomic_DNA"/>
</dbReference>
<feature type="region of interest" description="Disordered" evidence="1">
    <location>
        <begin position="44"/>
        <end position="77"/>
    </location>
</feature>
<name>A0A8J4CPD3_9CHLO</name>
<evidence type="ECO:0000313" key="2">
    <source>
        <dbReference type="EMBL" id="GIL83939.1"/>
    </source>
</evidence>
<comment type="caution">
    <text evidence="2">The sequence shown here is derived from an EMBL/GenBank/DDBJ whole genome shotgun (WGS) entry which is preliminary data.</text>
</comment>
<gene>
    <name evidence="2" type="ORF">Vretifemale_12663</name>
    <name evidence="3" type="ORF">Vretimale_10949</name>
</gene>
<evidence type="ECO:0000256" key="1">
    <source>
        <dbReference type="SAM" id="MobiDB-lite"/>
    </source>
</evidence>
<feature type="compositionally biased region" description="Basic and acidic residues" evidence="1">
    <location>
        <begin position="222"/>
        <end position="236"/>
    </location>
</feature>
<evidence type="ECO:0000313" key="3">
    <source>
        <dbReference type="EMBL" id="GIM06674.1"/>
    </source>
</evidence>
<dbReference type="PANTHER" id="PTHR33443">
    <property type="entry name" value="ZGC:112980"/>
    <property type="match status" value="1"/>
</dbReference>
<feature type="region of interest" description="Disordered" evidence="1">
    <location>
        <begin position="286"/>
        <end position="308"/>
    </location>
</feature>
<dbReference type="AlphaFoldDB" id="A0A8J4CPD3"/>
<sequence length="308" mass="33364">MKPNDNSTVIVIDDHEIRDRNRKRGRREVVAREDSDVVIMRDTADSDIDEISPHQSRRASQALGAQKRKKSLGRRAANYSQGNELNLENEDDSGDVIITACIGQDAGRDLPHLRPDCTVHRFNFGVFKSNYRHCAQCYCYACDVKASECQFWGTGLNDGDHANARPLVHWNRMRMAARQGRALHASATAAVATAAAVTGGNNACGDQARSGGQVETQTANRRRVDNGKKTPKTSEADCQKSLEAAAAALTALITRVAALEKRNSALVRTHASARAPAVMHAAVVATAPHRSASPTSSTEGCIGRRSPR</sequence>
<protein>
    <submittedName>
        <fullName evidence="2">Uncharacterized protein</fullName>
    </submittedName>
</protein>
<dbReference type="PANTHER" id="PTHR33443:SF30">
    <property type="entry name" value="SARCOSINE DEHYDROGENASE-2C PROTEIN"/>
    <property type="match status" value="1"/>
</dbReference>
<dbReference type="OrthoDB" id="547962at2759"/>
<proteinExistence type="predicted"/>
<dbReference type="Proteomes" id="UP000747110">
    <property type="component" value="Unassembled WGS sequence"/>
</dbReference>
<organism evidence="2 4">
    <name type="scientific">Volvox reticuliferus</name>
    <dbReference type="NCBI Taxonomy" id="1737510"/>
    <lineage>
        <taxon>Eukaryota</taxon>
        <taxon>Viridiplantae</taxon>
        <taxon>Chlorophyta</taxon>
        <taxon>core chlorophytes</taxon>
        <taxon>Chlorophyceae</taxon>
        <taxon>CS clade</taxon>
        <taxon>Chlamydomonadales</taxon>
        <taxon>Volvocaceae</taxon>
        <taxon>Volvox</taxon>
    </lineage>
</organism>
<keyword evidence="4" id="KW-1185">Reference proteome</keyword>
<dbReference type="Proteomes" id="UP000722791">
    <property type="component" value="Unassembled WGS sequence"/>
</dbReference>
<dbReference type="InterPro" id="IPR053234">
    <property type="entry name" value="RPM1_Interactor"/>
</dbReference>
<evidence type="ECO:0000313" key="4">
    <source>
        <dbReference type="Proteomes" id="UP000747110"/>
    </source>
</evidence>
<accession>A0A8J4CPD3</accession>
<reference evidence="2" key="1">
    <citation type="journal article" date="2021" name="Proc. Natl. Acad. Sci. U.S.A.">
        <title>Three genomes in the algal genus Volvox reveal the fate of a haploid sex-determining region after a transition to homothallism.</title>
        <authorList>
            <person name="Yamamoto K."/>
            <person name="Hamaji T."/>
            <person name="Kawai-Toyooka H."/>
            <person name="Matsuzaki R."/>
            <person name="Takahashi F."/>
            <person name="Nishimura Y."/>
            <person name="Kawachi M."/>
            <person name="Noguchi H."/>
            <person name="Minakuchi Y."/>
            <person name="Umen J.G."/>
            <person name="Toyoda A."/>
            <person name="Nozaki H."/>
        </authorList>
    </citation>
    <scope>NUCLEOTIDE SEQUENCE</scope>
    <source>
        <strain evidence="3">NIES-3785</strain>
        <strain evidence="2">NIES-3786</strain>
    </source>
</reference>
<dbReference type="EMBL" id="BNCQ01000022">
    <property type="protein sequence ID" value="GIM06674.1"/>
    <property type="molecule type" value="Genomic_DNA"/>
</dbReference>